<dbReference type="PANTHER" id="PTHR35531:SF1">
    <property type="entry name" value="INNER MEMBRANE PROTEIN YBCI-RELATED"/>
    <property type="match status" value="1"/>
</dbReference>
<dbReference type="InterPro" id="IPR007404">
    <property type="entry name" value="YdjM-like"/>
</dbReference>
<feature type="transmembrane region" description="Helical" evidence="1">
    <location>
        <begin position="230"/>
        <end position="252"/>
    </location>
</feature>
<feature type="transmembrane region" description="Helical" evidence="1">
    <location>
        <begin position="145"/>
        <end position="162"/>
    </location>
</feature>
<dbReference type="GO" id="GO:0016787">
    <property type="term" value="F:hydrolase activity"/>
    <property type="evidence" value="ECO:0007669"/>
    <property type="project" value="UniProtKB-KW"/>
</dbReference>
<sequence length="258" mass="25505">MMGGHHAVTGTAAWMAVVGSAEVAGRPLGLGLADLSPAEVLAGAVVATGAALLPDIDHPGATLARSGGLLSRLLSRSVGAAAGHRGATHTPLAVLVVTAIAAGVSAADASLRVPVLGQIQLGAALLVAGMTVLGVSALRVVDGHVLPWAIGLAAGAGIGVLAPETTLWLPLAVGIGCLSHLLGDLLTTRGIPFPLWPLVLRPGRAAGVLWHRSGNVALPVLGDAGSVREWALCAILGAYAALALLGAAWPVLRALPIS</sequence>
<keyword evidence="3" id="KW-1185">Reference proteome</keyword>
<organism evidence="2 3">
    <name type="scientific">Brachybacterium hainanense</name>
    <dbReference type="NCBI Taxonomy" id="1541174"/>
    <lineage>
        <taxon>Bacteria</taxon>
        <taxon>Bacillati</taxon>
        <taxon>Actinomycetota</taxon>
        <taxon>Actinomycetes</taxon>
        <taxon>Micrococcales</taxon>
        <taxon>Dermabacteraceae</taxon>
        <taxon>Brachybacterium</taxon>
    </lineage>
</organism>
<gene>
    <name evidence="2" type="ORF">ACFFF6_12790</name>
</gene>
<feature type="transmembrane region" description="Helical" evidence="1">
    <location>
        <begin position="119"/>
        <end position="138"/>
    </location>
</feature>
<name>A0ABV6RDK5_9MICO</name>
<evidence type="ECO:0000313" key="2">
    <source>
        <dbReference type="EMBL" id="MFC0674836.1"/>
    </source>
</evidence>
<reference evidence="2 3" key="1">
    <citation type="submission" date="2024-09" db="EMBL/GenBank/DDBJ databases">
        <authorList>
            <person name="Sun Q."/>
            <person name="Mori K."/>
        </authorList>
    </citation>
    <scope>NUCLEOTIDE SEQUENCE [LARGE SCALE GENOMIC DNA]</scope>
    <source>
        <strain evidence="2 3">CICC 10874</strain>
    </source>
</reference>
<dbReference type="Proteomes" id="UP001589793">
    <property type="component" value="Unassembled WGS sequence"/>
</dbReference>
<keyword evidence="1" id="KW-1133">Transmembrane helix</keyword>
<evidence type="ECO:0000256" key="1">
    <source>
        <dbReference type="SAM" id="Phobius"/>
    </source>
</evidence>
<keyword evidence="2" id="KW-0378">Hydrolase</keyword>
<dbReference type="EMBL" id="JBHLSV010000015">
    <property type="protein sequence ID" value="MFC0674836.1"/>
    <property type="molecule type" value="Genomic_DNA"/>
</dbReference>
<dbReference type="PANTHER" id="PTHR35531">
    <property type="entry name" value="INNER MEMBRANE PROTEIN YBCI-RELATED"/>
    <property type="match status" value="1"/>
</dbReference>
<proteinExistence type="predicted"/>
<comment type="caution">
    <text evidence="2">The sequence shown here is derived from an EMBL/GenBank/DDBJ whole genome shotgun (WGS) entry which is preliminary data.</text>
</comment>
<dbReference type="Pfam" id="PF04307">
    <property type="entry name" value="YdjM"/>
    <property type="match status" value="1"/>
</dbReference>
<keyword evidence="1" id="KW-0812">Transmembrane</keyword>
<dbReference type="RefSeq" id="WP_376981294.1">
    <property type="nucleotide sequence ID" value="NZ_JBHLSV010000015.1"/>
</dbReference>
<keyword evidence="1" id="KW-0472">Membrane</keyword>
<accession>A0ABV6RDK5</accession>
<protein>
    <submittedName>
        <fullName evidence="2">Metal-dependent hydrolase</fullName>
    </submittedName>
</protein>
<evidence type="ECO:0000313" key="3">
    <source>
        <dbReference type="Proteomes" id="UP001589793"/>
    </source>
</evidence>
<feature type="transmembrane region" description="Helical" evidence="1">
    <location>
        <begin position="92"/>
        <end position="113"/>
    </location>
</feature>